<dbReference type="PANTHER" id="PTHR23117">
    <property type="entry name" value="GUANYLATE KINASE-RELATED"/>
    <property type="match status" value="1"/>
</dbReference>
<dbReference type="EMBL" id="DVLT01000031">
    <property type="protein sequence ID" value="HIU02452.1"/>
    <property type="molecule type" value="Genomic_DNA"/>
</dbReference>
<name>A0A9D1HHW1_9FIRM</name>
<dbReference type="Gene3D" id="3.40.50.300">
    <property type="entry name" value="P-loop containing nucleotide triphosphate hydrolases"/>
    <property type="match status" value="1"/>
</dbReference>
<dbReference type="GO" id="GO:0005829">
    <property type="term" value="C:cytosol"/>
    <property type="evidence" value="ECO:0007669"/>
    <property type="project" value="TreeGrafter"/>
</dbReference>
<proteinExistence type="inferred from homology"/>
<gene>
    <name evidence="7" type="ORF">IAB63_04290</name>
</gene>
<accession>A0A9D1HHW1</accession>
<comment type="similarity">
    <text evidence="2">Belongs to the guanylate kinase family.</text>
</comment>
<comment type="function">
    <text evidence="1">Essential for recycling GMP and indirectly, cGMP.</text>
</comment>
<evidence type="ECO:0000256" key="2">
    <source>
        <dbReference type="ARBA" id="ARBA00005790"/>
    </source>
</evidence>
<evidence type="ECO:0000256" key="1">
    <source>
        <dbReference type="ARBA" id="ARBA00003531"/>
    </source>
</evidence>
<dbReference type="PROSITE" id="PS00856">
    <property type="entry name" value="GUANYLATE_KINASE_1"/>
    <property type="match status" value="1"/>
</dbReference>
<dbReference type="InterPro" id="IPR020590">
    <property type="entry name" value="Guanylate_kinase_CS"/>
</dbReference>
<comment type="caution">
    <text evidence="7">The sequence shown here is derived from an EMBL/GenBank/DDBJ whole genome shotgun (WGS) entry which is preliminary data.</text>
</comment>
<dbReference type="SMART" id="SM00072">
    <property type="entry name" value="GuKc"/>
    <property type="match status" value="1"/>
</dbReference>
<dbReference type="GO" id="GO:0004385">
    <property type="term" value="F:GMP kinase activity"/>
    <property type="evidence" value="ECO:0007669"/>
    <property type="project" value="UniProtKB-EC"/>
</dbReference>
<keyword evidence="4 7" id="KW-0418">Kinase</keyword>
<organism evidence="7 8">
    <name type="scientific">Candidatus Onthocola gallistercoris</name>
    <dbReference type="NCBI Taxonomy" id="2840876"/>
    <lineage>
        <taxon>Bacteria</taxon>
        <taxon>Bacillati</taxon>
        <taxon>Bacillota</taxon>
        <taxon>Bacilli</taxon>
        <taxon>Candidatus Onthocola</taxon>
    </lineage>
</organism>
<dbReference type="SUPFAM" id="SSF52540">
    <property type="entry name" value="P-loop containing nucleoside triphosphate hydrolases"/>
    <property type="match status" value="1"/>
</dbReference>
<dbReference type="Pfam" id="PF00625">
    <property type="entry name" value="Guanylate_kin"/>
    <property type="match status" value="1"/>
</dbReference>
<evidence type="ECO:0000256" key="3">
    <source>
        <dbReference type="ARBA" id="ARBA00022679"/>
    </source>
</evidence>
<feature type="domain" description="Guanylate kinase-like" evidence="6">
    <location>
        <begin position="2"/>
        <end position="193"/>
    </location>
</feature>
<comment type="catalytic activity">
    <reaction evidence="5">
        <text>GMP + ATP = GDP + ADP</text>
        <dbReference type="Rhea" id="RHEA:20780"/>
        <dbReference type="ChEBI" id="CHEBI:30616"/>
        <dbReference type="ChEBI" id="CHEBI:58115"/>
        <dbReference type="ChEBI" id="CHEBI:58189"/>
        <dbReference type="ChEBI" id="CHEBI:456216"/>
        <dbReference type="EC" id="2.7.4.8"/>
    </reaction>
</comment>
<evidence type="ECO:0000313" key="7">
    <source>
        <dbReference type="EMBL" id="HIU02452.1"/>
    </source>
</evidence>
<dbReference type="InterPro" id="IPR008144">
    <property type="entry name" value="Guanylate_kin-like_dom"/>
</dbReference>
<dbReference type="InterPro" id="IPR027417">
    <property type="entry name" value="P-loop_NTPase"/>
</dbReference>
<evidence type="ECO:0000259" key="6">
    <source>
        <dbReference type="PROSITE" id="PS50052"/>
    </source>
</evidence>
<dbReference type="Proteomes" id="UP000824164">
    <property type="component" value="Unassembled WGS sequence"/>
</dbReference>
<dbReference type="PANTHER" id="PTHR23117:SF13">
    <property type="entry name" value="GUANYLATE KINASE"/>
    <property type="match status" value="1"/>
</dbReference>
<evidence type="ECO:0000256" key="4">
    <source>
        <dbReference type="ARBA" id="ARBA00022777"/>
    </source>
</evidence>
<protein>
    <submittedName>
        <fullName evidence="7">Guanylate kinase</fullName>
    </submittedName>
</protein>
<evidence type="ECO:0000313" key="8">
    <source>
        <dbReference type="Proteomes" id="UP000824164"/>
    </source>
</evidence>
<reference evidence="7" key="2">
    <citation type="journal article" date="2021" name="PeerJ">
        <title>Extensive microbial diversity within the chicken gut microbiome revealed by metagenomics and culture.</title>
        <authorList>
            <person name="Gilroy R."/>
            <person name="Ravi A."/>
            <person name="Getino M."/>
            <person name="Pursley I."/>
            <person name="Horton D.L."/>
            <person name="Alikhan N.F."/>
            <person name="Baker D."/>
            <person name="Gharbi K."/>
            <person name="Hall N."/>
            <person name="Watson M."/>
            <person name="Adriaenssens E.M."/>
            <person name="Foster-Nyarko E."/>
            <person name="Jarju S."/>
            <person name="Secka A."/>
            <person name="Antonio M."/>
            <person name="Oren A."/>
            <person name="Chaudhuri R.R."/>
            <person name="La Ragione R."/>
            <person name="Hildebrand F."/>
            <person name="Pallen M.J."/>
        </authorList>
    </citation>
    <scope>NUCLEOTIDE SEQUENCE</scope>
    <source>
        <strain evidence="7">CHK187-14744</strain>
    </source>
</reference>
<sequence>MAKLYCLMGKSASGKDTFYKDLMEEEKLHLKTVVSYTTRPPREGEKDGVEYHFVSRQQLEDYDQAGKVIECRNYPTVHGIWSYFTVDDGQIDPKGQQDMLIIGTLESYEKLRDYFGKEYVEPIYIHVEDGERLMRALLRERQQEQPKYAEMCRRYLADEKDFSQENLEKCEITEIYENSNYENCLQQIIRNIEAHHKNVV</sequence>
<keyword evidence="3" id="KW-0808">Transferase</keyword>
<reference evidence="7" key="1">
    <citation type="submission" date="2020-10" db="EMBL/GenBank/DDBJ databases">
        <authorList>
            <person name="Gilroy R."/>
        </authorList>
    </citation>
    <scope>NUCLEOTIDE SEQUENCE</scope>
    <source>
        <strain evidence="7">CHK187-14744</strain>
    </source>
</reference>
<evidence type="ECO:0000256" key="5">
    <source>
        <dbReference type="ARBA" id="ARBA00048594"/>
    </source>
</evidence>
<dbReference type="InterPro" id="IPR008145">
    <property type="entry name" value="GK/Ca_channel_bsu"/>
</dbReference>
<dbReference type="PROSITE" id="PS50052">
    <property type="entry name" value="GUANYLATE_KINASE_2"/>
    <property type="match status" value="1"/>
</dbReference>
<dbReference type="AlphaFoldDB" id="A0A9D1HHW1"/>